<feature type="region of interest" description="Disordered" evidence="1">
    <location>
        <begin position="163"/>
        <end position="182"/>
    </location>
</feature>
<accession>A0AA40KQ32</accession>
<organism evidence="2 3">
    <name type="scientific">Melipona bicolor</name>
    <dbReference type="NCBI Taxonomy" id="60889"/>
    <lineage>
        <taxon>Eukaryota</taxon>
        <taxon>Metazoa</taxon>
        <taxon>Ecdysozoa</taxon>
        <taxon>Arthropoda</taxon>
        <taxon>Hexapoda</taxon>
        <taxon>Insecta</taxon>
        <taxon>Pterygota</taxon>
        <taxon>Neoptera</taxon>
        <taxon>Endopterygota</taxon>
        <taxon>Hymenoptera</taxon>
        <taxon>Apocrita</taxon>
        <taxon>Aculeata</taxon>
        <taxon>Apoidea</taxon>
        <taxon>Anthophila</taxon>
        <taxon>Apidae</taxon>
        <taxon>Melipona</taxon>
    </lineage>
</organism>
<keyword evidence="3" id="KW-1185">Reference proteome</keyword>
<reference evidence="2" key="1">
    <citation type="submission" date="2021-10" db="EMBL/GenBank/DDBJ databases">
        <title>Melipona bicolor Genome sequencing and assembly.</title>
        <authorList>
            <person name="Araujo N.S."/>
            <person name="Arias M.C."/>
        </authorList>
    </citation>
    <scope>NUCLEOTIDE SEQUENCE</scope>
    <source>
        <strain evidence="2">USP_2M_L1-L4_2017</strain>
        <tissue evidence="2">Whole body</tissue>
    </source>
</reference>
<feature type="compositionally biased region" description="Basic and acidic residues" evidence="1">
    <location>
        <begin position="118"/>
        <end position="142"/>
    </location>
</feature>
<dbReference type="AlphaFoldDB" id="A0AA40KQ32"/>
<evidence type="ECO:0000256" key="1">
    <source>
        <dbReference type="SAM" id="MobiDB-lite"/>
    </source>
</evidence>
<dbReference type="Proteomes" id="UP001177670">
    <property type="component" value="Unassembled WGS sequence"/>
</dbReference>
<evidence type="ECO:0000313" key="2">
    <source>
        <dbReference type="EMBL" id="KAK1128593.1"/>
    </source>
</evidence>
<sequence length="182" mass="20822">MRRHFSEKFNSPGVTVVTSICTVLWEARMLDEEEEEGRKTAARWEKLRHEQFANIIRTEVRRRLAANGGTILSNYTTLSRRCRLPAAEITLSRNWTRRMNARIRSCIASSRNNYQKAEVTRTKDSARKGGEEGRKLEEKREETRALVYRDTGVFKNLARPRKSLGELGSAGHDQPLSSTAVA</sequence>
<gene>
    <name evidence="2" type="ORF">K0M31_003051</name>
</gene>
<evidence type="ECO:0000313" key="3">
    <source>
        <dbReference type="Proteomes" id="UP001177670"/>
    </source>
</evidence>
<name>A0AA40KQ32_9HYME</name>
<dbReference type="EMBL" id="JAHYIQ010000010">
    <property type="protein sequence ID" value="KAK1128593.1"/>
    <property type="molecule type" value="Genomic_DNA"/>
</dbReference>
<protein>
    <submittedName>
        <fullName evidence="2">Uncharacterized protein</fullName>
    </submittedName>
</protein>
<feature type="region of interest" description="Disordered" evidence="1">
    <location>
        <begin position="114"/>
        <end position="142"/>
    </location>
</feature>
<proteinExistence type="predicted"/>
<comment type="caution">
    <text evidence="2">The sequence shown here is derived from an EMBL/GenBank/DDBJ whole genome shotgun (WGS) entry which is preliminary data.</text>
</comment>